<dbReference type="SUPFAM" id="SSF46934">
    <property type="entry name" value="UBA-like"/>
    <property type="match status" value="1"/>
</dbReference>
<dbReference type="EMBL" id="PQIB02000001">
    <property type="protein sequence ID" value="RLN41583.1"/>
    <property type="molecule type" value="Genomic_DNA"/>
</dbReference>
<proteinExistence type="predicted"/>
<dbReference type="CDD" id="cd14364">
    <property type="entry name" value="CUE_ASCC2"/>
    <property type="match status" value="1"/>
</dbReference>
<dbReference type="InterPro" id="IPR009060">
    <property type="entry name" value="UBA-like_sf"/>
</dbReference>
<comment type="caution">
    <text evidence="3">The sequence shown here is derived from an EMBL/GenBank/DDBJ whole genome shotgun (WGS) entry which is preliminary data.</text>
</comment>
<accession>A0A3L6TMU8</accession>
<dbReference type="SMART" id="SM00546">
    <property type="entry name" value="CUE"/>
    <property type="match status" value="1"/>
</dbReference>
<dbReference type="PROSITE" id="PS51140">
    <property type="entry name" value="CUE"/>
    <property type="match status" value="1"/>
</dbReference>
<evidence type="ECO:0000259" key="2">
    <source>
        <dbReference type="PROSITE" id="PS51140"/>
    </source>
</evidence>
<feature type="compositionally biased region" description="Low complexity" evidence="1">
    <location>
        <begin position="52"/>
        <end position="78"/>
    </location>
</feature>
<dbReference type="STRING" id="4540.A0A3L6TMU8"/>
<protein>
    <recommendedName>
        <fullName evidence="2">CUE domain-containing protein</fullName>
    </recommendedName>
</protein>
<feature type="region of interest" description="Disordered" evidence="1">
    <location>
        <begin position="1"/>
        <end position="78"/>
    </location>
</feature>
<dbReference type="AlphaFoldDB" id="A0A3L6TMU8"/>
<dbReference type="InterPro" id="IPR003892">
    <property type="entry name" value="CUE"/>
</dbReference>
<sequence length="818" mass="89505">MSSAPPSHQSKPSQHRRQHHNPGPRQQPPQQQRYVPKSASPAAPKPSPPSQPSLTTALRSSTASSSASGSGRSTSGRVGGAAADGFVAYLPHDEAVAAGLGGLDAHESQTVVDLLNDALAALLRAKPREFWRQDPQTRILEPVVVTNAINVQPNVLDGINIVIPQFLGIFHTMHDRCMTSLQVLTSTGSIDNGYVQLHKDLLEVLDFINDAIVTLDSFVGAYQPAALLFCTNFEMSYSVEELLNTLSRLYDSLLPSLLQGFKVISKSQSNGLASPDSILSDAALGIRMLSKRTVRFGWRLLHYCYLNDQLKEHDAQTSTKMFPANVEDPIIRGDILVQTLKDINREATNSSQLNHGNTFLQSLESEFQLMSQIDNIRNKGWMYMDDEQFQFISCLCGSTHTSNSIPDLPVSSHGGELQQRDEEMAVVESKISQIRDLFPDYGKGFLAACLEAYNLNPEEVIQRILEGTLHQDLLALDTSLEEMPQKKLTPTAVKDKGKGILVEAAPQITAKPHKVAQARRFTRKANDDLPDTAILDSKNAKEAVRSVILDSQYEYEDEYDDSFDDLGFSVVESSYEETDGANDTDTSSHGPRWSSQKKPQFYVKDGKNYSYKVAGSVAVSSAREAAVMRQTQKDTIYGLGRGGNIPFGVPNRQHIDVEEEEVDVANYGRGDSNPRGRGRRGGRGQGNPLEENENHSGQGYGRAGRRGGWNQGSMAEENGNRNGQQGFGRGGRRGGPNQGSPAEEDTNSLGRQGFGRGARRGGRNHDRSAEDNEDHDPAQGFARGGPAPRGGDPGRGGGRNHHRRDRAMKKHMQGLTGL</sequence>
<feature type="compositionally biased region" description="Gly residues" evidence="1">
    <location>
        <begin position="787"/>
        <end position="797"/>
    </location>
</feature>
<dbReference type="OrthoDB" id="5577209at2759"/>
<name>A0A3L6TMU8_PANMI</name>
<keyword evidence="4" id="KW-1185">Reference proteome</keyword>
<feature type="region of interest" description="Disordered" evidence="1">
    <location>
        <begin position="575"/>
        <end position="599"/>
    </location>
</feature>
<feature type="compositionally biased region" description="Gly residues" evidence="1">
    <location>
        <begin position="698"/>
        <end position="710"/>
    </location>
</feature>
<dbReference type="PANTHER" id="PTHR21494">
    <property type="entry name" value="ACTIVATING SIGNAL COINTEGRATOR 1 COMPLEX SUBUNIT 2 ASC-1 COMPLEX SUBUNIT P100"/>
    <property type="match status" value="1"/>
</dbReference>
<dbReference type="PANTHER" id="PTHR21494:SF0">
    <property type="entry name" value="ACTIVATING SIGNAL COINTEGRATOR 1 COMPLEX SUBUNIT 2"/>
    <property type="match status" value="1"/>
</dbReference>
<dbReference type="Proteomes" id="UP000275267">
    <property type="component" value="Unassembled WGS sequence"/>
</dbReference>
<dbReference type="InterPro" id="IPR052586">
    <property type="entry name" value="ASCC2"/>
</dbReference>
<feature type="compositionally biased region" description="Gly residues" evidence="1">
    <location>
        <begin position="725"/>
        <end position="737"/>
    </location>
</feature>
<feature type="compositionally biased region" description="Polar residues" evidence="1">
    <location>
        <begin position="583"/>
        <end position="598"/>
    </location>
</feature>
<reference evidence="4" key="1">
    <citation type="journal article" date="2019" name="Nat. Commun.">
        <title>The genome of broomcorn millet.</title>
        <authorList>
            <person name="Zou C."/>
            <person name="Miki D."/>
            <person name="Li D."/>
            <person name="Tang Q."/>
            <person name="Xiao L."/>
            <person name="Rajput S."/>
            <person name="Deng P."/>
            <person name="Jia W."/>
            <person name="Huang R."/>
            <person name="Zhang M."/>
            <person name="Sun Y."/>
            <person name="Hu J."/>
            <person name="Fu X."/>
            <person name="Schnable P.S."/>
            <person name="Li F."/>
            <person name="Zhang H."/>
            <person name="Feng B."/>
            <person name="Zhu X."/>
            <person name="Liu R."/>
            <person name="Schnable J.C."/>
            <person name="Zhu J.-K."/>
            <person name="Zhang H."/>
        </authorList>
    </citation>
    <scope>NUCLEOTIDE SEQUENCE [LARGE SCALE GENOMIC DNA]</scope>
</reference>
<feature type="compositionally biased region" description="Low complexity" evidence="1">
    <location>
        <begin position="23"/>
        <end position="42"/>
    </location>
</feature>
<organism evidence="3 4">
    <name type="scientific">Panicum miliaceum</name>
    <name type="common">Proso millet</name>
    <name type="synonym">Broomcorn millet</name>
    <dbReference type="NCBI Taxonomy" id="4540"/>
    <lineage>
        <taxon>Eukaryota</taxon>
        <taxon>Viridiplantae</taxon>
        <taxon>Streptophyta</taxon>
        <taxon>Embryophyta</taxon>
        <taxon>Tracheophyta</taxon>
        <taxon>Spermatophyta</taxon>
        <taxon>Magnoliopsida</taxon>
        <taxon>Liliopsida</taxon>
        <taxon>Poales</taxon>
        <taxon>Poaceae</taxon>
        <taxon>PACMAD clade</taxon>
        <taxon>Panicoideae</taxon>
        <taxon>Panicodae</taxon>
        <taxon>Paniceae</taxon>
        <taxon>Panicinae</taxon>
        <taxon>Panicum</taxon>
        <taxon>Panicum sect. Panicum</taxon>
    </lineage>
</organism>
<evidence type="ECO:0000313" key="3">
    <source>
        <dbReference type="EMBL" id="RLN41583.1"/>
    </source>
</evidence>
<evidence type="ECO:0000256" key="1">
    <source>
        <dbReference type="SAM" id="MobiDB-lite"/>
    </source>
</evidence>
<dbReference type="Gene3D" id="1.10.8.10">
    <property type="entry name" value="DNA helicase RuvA subunit, C-terminal domain"/>
    <property type="match status" value="1"/>
</dbReference>
<feature type="compositionally biased region" description="Basic residues" evidence="1">
    <location>
        <begin position="798"/>
        <end position="812"/>
    </location>
</feature>
<feature type="compositionally biased region" description="Polar residues" evidence="1">
    <location>
        <begin position="1"/>
        <end position="12"/>
    </location>
</feature>
<gene>
    <name evidence="3" type="ORF">C2845_PM01G06700</name>
</gene>
<evidence type="ECO:0000313" key="4">
    <source>
        <dbReference type="Proteomes" id="UP000275267"/>
    </source>
</evidence>
<dbReference type="GO" id="GO:0043130">
    <property type="term" value="F:ubiquitin binding"/>
    <property type="evidence" value="ECO:0007669"/>
    <property type="project" value="InterPro"/>
</dbReference>
<feature type="domain" description="CUE" evidence="2">
    <location>
        <begin position="426"/>
        <end position="469"/>
    </location>
</feature>
<dbReference type="InterPro" id="IPR041800">
    <property type="entry name" value="ASCC2_CUE"/>
</dbReference>
<feature type="region of interest" description="Disordered" evidence="1">
    <location>
        <begin position="636"/>
        <end position="818"/>
    </location>
</feature>
<feature type="compositionally biased region" description="Basic residues" evidence="1">
    <location>
        <begin position="13"/>
        <end position="22"/>
    </location>
</feature>
<dbReference type="Pfam" id="PF02845">
    <property type="entry name" value="CUE"/>
    <property type="match status" value="1"/>
</dbReference>